<dbReference type="Pfam" id="PF03960">
    <property type="entry name" value="ArsC"/>
    <property type="match status" value="1"/>
</dbReference>
<organism evidence="2 3">
    <name type="scientific">Jeotgalicoccus saudimassiliensis</name>
    <dbReference type="NCBI Taxonomy" id="1461582"/>
    <lineage>
        <taxon>Bacteria</taxon>
        <taxon>Bacillati</taxon>
        <taxon>Bacillota</taxon>
        <taxon>Bacilli</taxon>
        <taxon>Bacillales</taxon>
        <taxon>Staphylococcaceae</taxon>
        <taxon>Jeotgalicoccus</taxon>
    </lineage>
</organism>
<dbReference type="eggNOG" id="COG1393">
    <property type="taxonomic scope" value="Bacteria"/>
</dbReference>
<evidence type="ECO:0000313" key="3">
    <source>
        <dbReference type="Proteomes" id="UP000044136"/>
    </source>
</evidence>
<dbReference type="PROSITE" id="PS51353">
    <property type="entry name" value="ARSC"/>
    <property type="match status" value="1"/>
</dbReference>
<dbReference type="InterPro" id="IPR036249">
    <property type="entry name" value="Thioredoxin-like_sf"/>
</dbReference>
<dbReference type="EMBL" id="CCSE01000001">
    <property type="protein sequence ID" value="CDZ99105.1"/>
    <property type="molecule type" value="Genomic_DNA"/>
</dbReference>
<keyword evidence="3" id="KW-1185">Reference proteome</keyword>
<dbReference type="SUPFAM" id="SSF52833">
    <property type="entry name" value="Thioredoxin-like"/>
    <property type="match status" value="1"/>
</dbReference>
<dbReference type="AlphaFoldDB" id="A0A078LYM6"/>
<name>A0A078LYM6_9STAP</name>
<accession>A0A078LYM6</accession>
<proteinExistence type="inferred from homology"/>
<reference evidence="2 3" key="1">
    <citation type="submission" date="2014-07" db="EMBL/GenBank/DDBJ databases">
        <authorList>
            <person name="Urmite Genomes Urmite Genomes"/>
        </authorList>
    </citation>
    <scope>NUCLEOTIDE SEQUENCE [LARGE SCALE GENOMIC DNA]</scope>
    <source>
        <strain evidence="2 3">13MG44_air</strain>
    </source>
</reference>
<dbReference type="HOGENOM" id="CLU_116644_2_0_9"/>
<dbReference type="PANTHER" id="PTHR30041">
    <property type="entry name" value="ARSENATE REDUCTASE"/>
    <property type="match status" value="1"/>
</dbReference>
<dbReference type="RefSeq" id="WP_035807562.1">
    <property type="nucleotide sequence ID" value="NZ_CCSE01000001.1"/>
</dbReference>
<gene>
    <name evidence="2" type="primary">mgsR</name>
    <name evidence="2" type="ORF">BN1048_00226</name>
</gene>
<dbReference type="InterPro" id="IPR006504">
    <property type="entry name" value="Tscrpt_reg_Spx/MgsR"/>
</dbReference>
<dbReference type="NCBIfam" id="TIGR01617">
    <property type="entry name" value="arsC_related"/>
    <property type="match status" value="1"/>
</dbReference>
<dbReference type="InterPro" id="IPR006660">
    <property type="entry name" value="Arsenate_reductase-like"/>
</dbReference>
<dbReference type="STRING" id="1461582.BN1048_00226"/>
<dbReference type="Gene3D" id="3.40.30.10">
    <property type="entry name" value="Glutaredoxin"/>
    <property type="match status" value="1"/>
</dbReference>
<sequence length="118" mass="13631">MITFYEYPKCTTCRKGKKFLTDNDLEFTVIDMVKHVPAKDTLKGILDKSSHSIDDFFNKRGTKFKELGLKERLHDLSEEEKLELLASDGMLIKRPMAVLDNDVLLGFKEETYKNALLN</sequence>
<protein>
    <submittedName>
        <fullName evidence="2">Regulatory protein MgsR</fullName>
    </submittedName>
</protein>
<dbReference type="OrthoDB" id="9794155at2"/>
<comment type="similarity">
    <text evidence="1">Belongs to the ArsC family.</text>
</comment>
<evidence type="ECO:0000313" key="2">
    <source>
        <dbReference type="EMBL" id="CDZ99105.1"/>
    </source>
</evidence>
<dbReference type="Proteomes" id="UP000044136">
    <property type="component" value="Unassembled WGS sequence"/>
</dbReference>
<evidence type="ECO:0000256" key="1">
    <source>
        <dbReference type="PROSITE-ProRule" id="PRU01282"/>
    </source>
</evidence>
<dbReference type="PANTHER" id="PTHR30041:SF8">
    <property type="entry name" value="PROTEIN YFFB"/>
    <property type="match status" value="1"/>
</dbReference>